<sequence length="88" mass="9934">MSGVAAEYYQSTYAMPKHYHNNIGKNIKDLKSDFVDLKNQSKDATKVVSGIKDDVVSYTKDIQPDIKDLKSSVAELKDNLEKLQNINK</sequence>
<accession>A0A0R1SGW6</accession>
<dbReference type="STRING" id="1423815.FC27_GL000011"/>
<reference evidence="1 2" key="1">
    <citation type="journal article" date="2015" name="Genome Announc.">
        <title>Expanding the biotechnology potential of lactobacilli through comparative genomics of 213 strains and associated genera.</title>
        <authorList>
            <person name="Sun Z."/>
            <person name="Harris H.M."/>
            <person name="McCann A."/>
            <person name="Guo C."/>
            <person name="Argimon S."/>
            <person name="Zhang W."/>
            <person name="Yang X."/>
            <person name="Jeffery I.B."/>
            <person name="Cooney J.C."/>
            <person name="Kagawa T.F."/>
            <person name="Liu W."/>
            <person name="Song Y."/>
            <person name="Salvetti E."/>
            <person name="Wrobel A."/>
            <person name="Rasinkangas P."/>
            <person name="Parkhill J."/>
            <person name="Rea M.C."/>
            <person name="O'Sullivan O."/>
            <person name="Ritari J."/>
            <person name="Douillard F.P."/>
            <person name="Paul Ross R."/>
            <person name="Yang R."/>
            <person name="Briner A.E."/>
            <person name="Felis G.E."/>
            <person name="de Vos W.M."/>
            <person name="Barrangou R."/>
            <person name="Klaenhammer T.R."/>
            <person name="Caufield P.W."/>
            <person name="Cui Y."/>
            <person name="Zhang H."/>
            <person name="O'Toole P.W."/>
        </authorList>
    </citation>
    <scope>NUCLEOTIDE SEQUENCE [LARGE SCALE GENOMIC DNA]</scope>
    <source>
        <strain evidence="1 2">DSM 14857</strain>
    </source>
</reference>
<protein>
    <submittedName>
        <fullName evidence="1">Uncharacterized protein</fullName>
    </submittedName>
</protein>
<dbReference type="Proteomes" id="UP000051647">
    <property type="component" value="Unassembled WGS sequence"/>
</dbReference>
<keyword evidence="2" id="KW-1185">Reference proteome</keyword>
<dbReference type="PATRIC" id="fig|1423815.3.peg.11"/>
<proteinExistence type="predicted"/>
<evidence type="ECO:0000313" key="2">
    <source>
        <dbReference type="Proteomes" id="UP000051647"/>
    </source>
</evidence>
<dbReference type="EMBL" id="AZFA01000001">
    <property type="protein sequence ID" value="KRL68316.1"/>
    <property type="molecule type" value="Genomic_DNA"/>
</dbReference>
<evidence type="ECO:0000313" key="1">
    <source>
        <dbReference type="EMBL" id="KRL68316.1"/>
    </source>
</evidence>
<dbReference type="eggNOG" id="ENOG5030AVE">
    <property type="taxonomic scope" value="Bacteria"/>
</dbReference>
<organism evidence="1 2">
    <name type="scientific">Companilactobacillus versmoldensis DSM 14857 = KCTC 3814</name>
    <dbReference type="NCBI Taxonomy" id="1423815"/>
    <lineage>
        <taxon>Bacteria</taxon>
        <taxon>Bacillati</taxon>
        <taxon>Bacillota</taxon>
        <taxon>Bacilli</taxon>
        <taxon>Lactobacillales</taxon>
        <taxon>Lactobacillaceae</taxon>
        <taxon>Companilactobacillus</taxon>
    </lineage>
</organism>
<gene>
    <name evidence="1" type="ORF">FC27_GL000011</name>
</gene>
<name>A0A0R1SGW6_9LACO</name>
<dbReference type="AlphaFoldDB" id="A0A0R1SGW6"/>
<comment type="caution">
    <text evidence="1">The sequence shown here is derived from an EMBL/GenBank/DDBJ whole genome shotgun (WGS) entry which is preliminary data.</text>
</comment>